<comment type="function">
    <text evidence="1">tRNA methylase which 2'-O-methylates cytidine(4) in tRNA(Pro) and tRNA(Gly)(GCC), and adenosine(4) in tRNA(His).</text>
</comment>
<dbReference type="EC" id="2.1.1.225" evidence="1"/>
<dbReference type="OrthoDB" id="258806at2759"/>
<dbReference type="GO" id="GO:0008270">
    <property type="term" value="F:zinc ion binding"/>
    <property type="evidence" value="ECO:0007669"/>
    <property type="project" value="UniProtKB-KW"/>
</dbReference>
<comment type="catalytic activity">
    <reaction evidence="1">
        <text>cytidine(4) in tRNA(Gly)(GCC) + S-adenosyl-L-methionine = 2'-O-methylcytidine(4) in tRNA(Gly)(GCC) + S-adenosyl-L-homocysteine + H(+)</text>
        <dbReference type="Rhea" id="RHEA:43192"/>
        <dbReference type="Rhea" id="RHEA-COMP:10399"/>
        <dbReference type="Rhea" id="RHEA-COMP:10400"/>
        <dbReference type="ChEBI" id="CHEBI:15378"/>
        <dbReference type="ChEBI" id="CHEBI:57856"/>
        <dbReference type="ChEBI" id="CHEBI:59789"/>
        <dbReference type="ChEBI" id="CHEBI:74495"/>
        <dbReference type="ChEBI" id="CHEBI:82748"/>
        <dbReference type="EC" id="2.1.1.225"/>
    </reaction>
</comment>
<keyword evidence="1" id="KW-0819">tRNA processing</keyword>
<dbReference type="InterPro" id="IPR007871">
    <property type="entry name" value="Methyltransferase_TRM13"/>
</dbReference>
<comment type="catalytic activity">
    <reaction evidence="1">
        <text>adenosine(4) in tRNA(His) + S-adenosyl-L-methionine = 2'-O-methyladenosine(4) in tRNA(His) + S-adenosyl-L-homocysteine + H(+)</text>
        <dbReference type="Rhea" id="RHEA:43196"/>
        <dbReference type="Rhea" id="RHEA-COMP:10401"/>
        <dbReference type="Rhea" id="RHEA-COMP:10402"/>
        <dbReference type="ChEBI" id="CHEBI:15378"/>
        <dbReference type="ChEBI" id="CHEBI:57856"/>
        <dbReference type="ChEBI" id="CHEBI:59789"/>
        <dbReference type="ChEBI" id="CHEBI:74411"/>
        <dbReference type="ChEBI" id="CHEBI:74477"/>
        <dbReference type="EC" id="2.1.1.225"/>
    </reaction>
</comment>
<dbReference type="EMBL" id="JTDF01000061">
    <property type="protein sequence ID" value="KAF8572361.1"/>
    <property type="molecule type" value="Genomic_DNA"/>
</dbReference>
<evidence type="ECO:0000256" key="1">
    <source>
        <dbReference type="RuleBase" id="RU367103"/>
    </source>
</evidence>
<gene>
    <name evidence="3" type="ORF">P879_00703</name>
</gene>
<dbReference type="Proteomes" id="UP000699462">
    <property type="component" value="Unassembled WGS sequence"/>
</dbReference>
<dbReference type="GO" id="GO:0030488">
    <property type="term" value="P:tRNA methylation"/>
    <property type="evidence" value="ECO:0007669"/>
    <property type="project" value="InterPro"/>
</dbReference>
<keyword evidence="1" id="KW-0949">S-adenosyl-L-methionine</keyword>
<keyword evidence="1" id="KW-0489">Methyltransferase</keyword>
<dbReference type="Pfam" id="PF05206">
    <property type="entry name" value="TRM13"/>
    <property type="match status" value="1"/>
</dbReference>
<feature type="domain" description="Methyltransferase TRM13" evidence="2">
    <location>
        <begin position="161"/>
        <end position="444"/>
    </location>
</feature>
<keyword evidence="1" id="KW-0862">Zinc</keyword>
<sequence>MLRLQSAPRVVAYHVRITKNKRHVLVCPNNPNKQEDLLRINSAVVKTPMNIQTLPALTLIRPEVCRFIKKLLALEDELSLTDFVHSVAGNHFEPVFSVALRNTRHWSVNGFPGRLTHITTSSAKPEVTSVRLTKVEFDAEANEEEKSCLAGSRGAKRHIYQNGCLVNILKVDKLLSTKFDYVEFGAGRGGLSHWVNVCLAYDATQLSGGELCRPREPTDSNFLLVEQKSTRYKFDTRNRDIGNFTRVRMDIAQLDLKSLPSFQNRCKPIVAIAKHLCGDATDLALRCLKNASTKNEKNDQVIRLGGLMFAVCCHHQCSWEEAVGRPWLEREARLTSREFAIATRLTSWATCGFKRKQPSIAEPSPQTEVLPIHDDESNNSACSDELTDFSAFSTEQRIAIGRLSKRLIDWSRLCYIRHELKFPNASMCSYTSHDVTLENFVLRASNAVD</sequence>
<reference evidence="3 4" key="1">
    <citation type="submission" date="2019-07" db="EMBL/GenBank/DDBJ databases">
        <title>Annotation for the trematode Paragonimus westermani.</title>
        <authorList>
            <person name="Choi Y.-J."/>
        </authorList>
    </citation>
    <scope>NUCLEOTIDE SEQUENCE [LARGE SCALE GENOMIC DNA]</scope>
    <source>
        <strain evidence="3">180907_Pwestermani</strain>
    </source>
</reference>
<keyword evidence="1" id="KW-0479">Metal-binding</keyword>
<protein>
    <recommendedName>
        <fullName evidence="1">tRNA:m(4)X modification enzyme TRM13</fullName>
        <ecNumber evidence="1">2.1.1.225</ecNumber>
    </recommendedName>
</protein>
<evidence type="ECO:0000313" key="4">
    <source>
        <dbReference type="Proteomes" id="UP000699462"/>
    </source>
</evidence>
<keyword evidence="4" id="KW-1185">Reference proteome</keyword>
<keyword evidence="1" id="KW-0808">Transferase</keyword>
<comment type="similarity">
    <text evidence="1">Belongs to the methyltransferase TRM13 family.</text>
</comment>
<comment type="caution">
    <text evidence="3">The sequence shown here is derived from an EMBL/GenBank/DDBJ whole genome shotgun (WGS) entry which is preliminary data.</text>
</comment>
<keyword evidence="1" id="KW-0863">Zinc-finger</keyword>
<evidence type="ECO:0000259" key="2">
    <source>
        <dbReference type="Pfam" id="PF05206"/>
    </source>
</evidence>
<proteinExistence type="inferred from homology"/>
<dbReference type="InterPro" id="IPR039044">
    <property type="entry name" value="Trm13"/>
</dbReference>
<dbReference type="AlphaFoldDB" id="A0A8T0E0V2"/>
<accession>A0A8T0E0V2</accession>
<dbReference type="PANTHER" id="PTHR12998:SF0">
    <property type="entry name" value="TRNA:M(4)X MODIFICATION ENZYME TRM13 HOMOLOG"/>
    <property type="match status" value="1"/>
</dbReference>
<comment type="catalytic activity">
    <reaction evidence="1">
        <text>cytidine(4) in tRNA(Pro) + S-adenosyl-L-methionine = 2'-O-methylcytidine(4) in tRNA(Pro) + S-adenosyl-L-homocysteine + H(+)</text>
        <dbReference type="Rhea" id="RHEA:32767"/>
        <dbReference type="Rhea" id="RHEA-COMP:10397"/>
        <dbReference type="Rhea" id="RHEA-COMP:10398"/>
        <dbReference type="ChEBI" id="CHEBI:15378"/>
        <dbReference type="ChEBI" id="CHEBI:57856"/>
        <dbReference type="ChEBI" id="CHEBI:59789"/>
        <dbReference type="ChEBI" id="CHEBI:74495"/>
        <dbReference type="ChEBI" id="CHEBI:82748"/>
        <dbReference type="EC" id="2.1.1.225"/>
    </reaction>
</comment>
<evidence type="ECO:0000313" key="3">
    <source>
        <dbReference type="EMBL" id="KAF8572361.1"/>
    </source>
</evidence>
<dbReference type="PANTHER" id="PTHR12998">
    <property type="entry name" value="TRNA:M(4)X MODIFICATION ENZYME TRM13 HOMOLOG"/>
    <property type="match status" value="1"/>
</dbReference>
<organism evidence="3 4">
    <name type="scientific">Paragonimus westermani</name>
    <dbReference type="NCBI Taxonomy" id="34504"/>
    <lineage>
        <taxon>Eukaryota</taxon>
        <taxon>Metazoa</taxon>
        <taxon>Spiralia</taxon>
        <taxon>Lophotrochozoa</taxon>
        <taxon>Platyhelminthes</taxon>
        <taxon>Trematoda</taxon>
        <taxon>Digenea</taxon>
        <taxon>Plagiorchiida</taxon>
        <taxon>Troglotremata</taxon>
        <taxon>Troglotrematidae</taxon>
        <taxon>Paragonimus</taxon>
    </lineage>
</organism>
<name>A0A8T0E0V2_9TREM</name>
<dbReference type="GO" id="GO:0106050">
    <property type="term" value="F:tRNA 2'-O-methyltransferase activity"/>
    <property type="evidence" value="ECO:0007669"/>
    <property type="project" value="UniProtKB-UniRule"/>
</dbReference>